<gene>
    <name evidence="3" type="ORF">J1836_019135</name>
    <name evidence="2" type="ORF">J1836_01930</name>
</gene>
<dbReference type="Pfam" id="PF00565">
    <property type="entry name" value="SNase"/>
    <property type="match status" value="1"/>
</dbReference>
<dbReference type="Gene3D" id="2.40.50.90">
    <property type="match status" value="1"/>
</dbReference>
<proteinExistence type="predicted"/>
<evidence type="ECO:0000313" key="4">
    <source>
        <dbReference type="Proteomes" id="UP000664466"/>
    </source>
</evidence>
<organism evidence="3">
    <name type="scientific">Thiothrix fructosivorans</name>
    <dbReference type="NCBI Taxonomy" id="111770"/>
    <lineage>
        <taxon>Bacteria</taxon>
        <taxon>Pseudomonadati</taxon>
        <taxon>Pseudomonadota</taxon>
        <taxon>Gammaproteobacteria</taxon>
        <taxon>Thiotrichales</taxon>
        <taxon>Thiotrichaceae</taxon>
        <taxon>Thiothrix</taxon>
    </lineage>
</organism>
<keyword evidence="2" id="KW-0614">Plasmid</keyword>
<evidence type="ECO:0000313" key="2">
    <source>
        <dbReference type="EMBL" id="MBO0611689.1"/>
    </source>
</evidence>
<dbReference type="RefSeq" id="WP_207249581.1">
    <property type="nucleotide sequence ID" value="NZ_JAFMPM010000005.1"/>
</dbReference>
<feature type="domain" description="TNase-like" evidence="1">
    <location>
        <begin position="69"/>
        <end position="179"/>
    </location>
</feature>
<reference evidence="2 4" key="1">
    <citation type="submission" date="2021-03" db="EMBL/GenBank/DDBJ databases">
        <title>Draft genome and methylome analysis of Thiotrix fructosivoruns ATCC 49748.</title>
        <authorList>
            <person name="Fomenkov A."/>
            <person name="Grabovich M.Y."/>
            <person name="Roberts R.J."/>
        </authorList>
    </citation>
    <scope>NUCLEOTIDE SEQUENCE [LARGE SCALE GENOMIC DNA]</scope>
    <source>
        <strain evidence="2 4">ATCC 49748</strain>
        <plasmid evidence="2">pTfr446</plasmid>
    </source>
</reference>
<dbReference type="SUPFAM" id="SSF50199">
    <property type="entry name" value="Staphylococcal nuclease"/>
    <property type="match status" value="1"/>
</dbReference>
<reference evidence="3" key="2">
    <citation type="submission" date="2021-04" db="EMBL/GenBank/DDBJ databases">
        <title>Complete Genome and methylome analysis of Thiothrix fructosivorans ATCC 49748.</title>
        <authorList>
            <person name="Fomenkov A."/>
            <person name="Sun L."/>
            <person name="Vincze T."/>
            <person name="Grabovich M.Y."/>
            <person name="Roberts R.J."/>
        </authorList>
    </citation>
    <scope>NUCLEOTIDE SEQUENCE</scope>
    <source>
        <strain evidence="3">ATCC 49748</strain>
    </source>
</reference>
<dbReference type="InterPro" id="IPR035437">
    <property type="entry name" value="SNase_OB-fold_sf"/>
</dbReference>
<evidence type="ECO:0000259" key="1">
    <source>
        <dbReference type="PROSITE" id="PS50830"/>
    </source>
</evidence>
<keyword evidence="4" id="KW-1185">Reference proteome</keyword>
<dbReference type="PROSITE" id="PS50830">
    <property type="entry name" value="TNASE_3"/>
    <property type="match status" value="1"/>
</dbReference>
<dbReference type="EMBL" id="CP072748">
    <property type="protein sequence ID" value="QTX10651.1"/>
    <property type="molecule type" value="Genomic_DNA"/>
</dbReference>
<dbReference type="EMBL" id="JAFMPM010000005">
    <property type="protein sequence ID" value="MBO0611689.1"/>
    <property type="molecule type" value="Genomic_DNA"/>
</dbReference>
<sequence>MNPSISAAAVAGVLGLYHYQGFMDMQEPVSRTVAFGLPILAALVLRAVRVATSGVDGLPLPIAFIRCKDGDTIVADHAGAEIDIRVYAIDAPETDQPYGAQAKQRLYEICTSGQLAYIPGKGNSYGRGVATVLGDGVDVGLMMIKEGLAWPADPQYMPPASYLVAHTEARDAGRGLFNDKNPIHPSVWRATKKQAVPVTA</sequence>
<evidence type="ECO:0000313" key="3">
    <source>
        <dbReference type="EMBL" id="QTX10651.1"/>
    </source>
</evidence>
<name>A0A8B0SHP4_9GAMM</name>
<geneLocation type="plasmid" evidence="2">
    <name>pTfr446</name>
</geneLocation>
<dbReference type="InterPro" id="IPR016071">
    <property type="entry name" value="Staphylococal_nuclease_OB-fold"/>
</dbReference>
<protein>
    <submittedName>
        <fullName evidence="3">Thermonuclease family protein</fullName>
    </submittedName>
</protein>
<accession>A0A8B0SHP4</accession>
<dbReference type="SMART" id="SM00318">
    <property type="entry name" value="SNc"/>
    <property type="match status" value="1"/>
</dbReference>
<dbReference type="Proteomes" id="UP000664466">
    <property type="component" value="Unassembled WGS sequence"/>
</dbReference>
<dbReference type="AlphaFoldDB" id="A0A8B0SHP4"/>